<feature type="transmembrane region" description="Helical" evidence="8">
    <location>
        <begin position="197"/>
        <end position="219"/>
    </location>
</feature>
<gene>
    <name evidence="9" type="ORF">SAMN05444487_101129</name>
</gene>
<keyword evidence="7 8" id="KW-0472">Membrane</keyword>
<dbReference type="GO" id="GO:0009847">
    <property type="term" value="P:spore germination"/>
    <property type="evidence" value="ECO:0007669"/>
    <property type="project" value="InterPro"/>
</dbReference>
<evidence type="ECO:0000256" key="6">
    <source>
        <dbReference type="ARBA" id="ARBA00022989"/>
    </source>
</evidence>
<dbReference type="PANTHER" id="PTHR34975">
    <property type="entry name" value="SPORE GERMINATION PROTEIN A2"/>
    <property type="match status" value="1"/>
</dbReference>
<evidence type="ECO:0000256" key="8">
    <source>
        <dbReference type="SAM" id="Phobius"/>
    </source>
</evidence>
<dbReference type="AlphaFoldDB" id="A0A1H2Q8J5"/>
<dbReference type="InterPro" id="IPR004761">
    <property type="entry name" value="Spore_GerAB"/>
</dbReference>
<dbReference type="PANTHER" id="PTHR34975:SF2">
    <property type="entry name" value="SPORE GERMINATION PROTEIN A2"/>
    <property type="match status" value="1"/>
</dbReference>
<dbReference type="RefSeq" id="WP_177167822.1">
    <property type="nucleotide sequence ID" value="NZ_FNNQ01000001.1"/>
</dbReference>
<feature type="transmembrane region" description="Helical" evidence="8">
    <location>
        <begin position="16"/>
        <end position="35"/>
    </location>
</feature>
<feature type="transmembrane region" description="Helical" evidence="8">
    <location>
        <begin position="321"/>
        <end position="337"/>
    </location>
</feature>
<keyword evidence="4" id="KW-0309">Germination</keyword>
<protein>
    <submittedName>
        <fullName evidence="9">Spore germination protein (Amino acid permease)</fullName>
    </submittedName>
</protein>
<evidence type="ECO:0000256" key="7">
    <source>
        <dbReference type="ARBA" id="ARBA00023136"/>
    </source>
</evidence>
<reference evidence="9 10" key="1">
    <citation type="submission" date="2016-10" db="EMBL/GenBank/DDBJ databases">
        <authorList>
            <person name="de Groot N.N."/>
        </authorList>
    </citation>
    <scope>NUCLEOTIDE SEQUENCE [LARGE SCALE GENOMIC DNA]</scope>
    <source>
        <strain evidence="9 10">DSM 45610</strain>
    </source>
</reference>
<dbReference type="GO" id="GO:0016020">
    <property type="term" value="C:membrane"/>
    <property type="evidence" value="ECO:0007669"/>
    <property type="project" value="UniProtKB-SubCell"/>
</dbReference>
<proteinExistence type="inferred from homology"/>
<dbReference type="EMBL" id="FNNQ01000001">
    <property type="protein sequence ID" value="SDW03014.1"/>
    <property type="molecule type" value="Genomic_DNA"/>
</dbReference>
<feature type="transmembrane region" description="Helical" evidence="8">
    <location>
        <begin position="89"/>
        <end position="110"/>
    </location>
</feature>
<dbReference type="Pfam" id="PF03845">
    <property type="entry name" value="Spore_permease"/>
    <property type="match status" value="1"/>
</dbReference>
<evidence type="ECO:0000256" key="1">
    <source>
        <dbReference type="ARBA" id="ARBA00004141"/>
    </source>
</evidence>
<name>A0A1H2Q8J5_9BACL</name>
<dbReference type="Proteomes" id="UP000198534">
    <property type="component" value="Unassembled WGS sequence"/>
</dbReference>
<evidence type="ECO:0000256" key="4">
    <source>
        <dbReference type="ARBA" id="ARBA00022544"/>
    </source>
</evidence>
<keyword evidence="10" id="KW-1185">Reference proteome</keyword>
<dbReference type="NCBIfam" id="TIGR00912">
    <property type="entry name" value="2A0309"/>
    <property type="match status" value="1"/>
</dbReference>
<evidence type="ECO:0000313" key="9">
    <source>
        <dbReference type="EMBL" id="SDW03014.1"/>
    </source>
</evidence>
<feature type="transmembrane region" description="Helical" evidence="8">
    <location>
        <begin position="231"/>
        <end position="255"/>
    </location>
</feature>
<sequence>MDNNNIRGFGDSISSYQIYTLLFSLVVGTQVLMMPRESVEVSGTDSIWIVFISGTLVFGIVWLIGALMQKIPRQNVIQLVESMANKKQWWMGKFLALPFALVLGGLWLWITSIVTRGYSDAINIYVLPRTPQIVILISIIIASVVAVSNKLVITARITEFLLPFVYLPIPLFIAGVAENGDFRNLFPLFQANWDKVFYGVITTMKSYSGYSILFVYMAFYQQPEKSTRTHAVSYLAITFFSWLTLVSCLGIFGTWEVTKLMYPPIENVKSIYVPGGILDRVDALFVVMWMVNILTTIVIIFNATVEVMMTYLQLKEKRRKWVAITLSIIVFFLSQYPPNINKLWKWDRWSSIAEMIITVLFVGIFFILWVVRGRKKEEDHATS</sequence>
<dbReference type="Gene3D" id="1.20.1740.10">
    <property type="entry name" value="Amino acid/polyamine transporter I"/>
    <property type="match status" value="1"/>
</dbReference>
<comment type="subcellular location">
    <subcellularLocation>
        <location evidence="1">Membrane</location>
        <topology evidence="1">Multi-pass membrane protein</topology>
    </subcellularLocation>
</comment>
<accession>A0A1H2Q8J5</accession>
<keyword evidence="6 8" id="KW-1133">Transmembrane helix</keyword>
<keyword evidence="5 8" id="KW-0812">Transmembrane</keyword>
<evidence type="ECO:0000313" key="10">
    <source>
        <dbReference type="Proteomes" id="UP000198534"/>
    </source>
</evidence>
<organism evidence="9 10">
    <name type="scientific">Marininema mesophilum</name>
    <dbReference type="NCBI Taxonomy" id="1048340"/>
    <lineage>
        <taxon>Bacteria</taxon>
        <taxon>Bacillati</taxon>
        <taxon>Bacillota</taxon>
        <taxon>Bacilli</taxon>
        <taxon>Bacillales</taxon>
        <taxon>Thermoactinomycetaceae</taxon>
        <taxon>Marininema</taxon>
    </lineage>
</organism>
<feature type="transmembrane region" description="Helical" evidence="8">
    <location>
        <begin position="47"/>
        <end position="68"/>
    </location>
</feature>
<feature type="transmembrane region" description="Helical" evidence="8">
    <location>
        <begin position="130"/>
        <end position="148"/>
    </location>
</feature>
<feature type="transmembrane region" description="Helical" evidence="8">
    <location>
        <begin position="160"/>
        <end position="177"/>
    </location>
</feature>
<dbReference type="STRING" id="1048340.SAMN05444487_101129"/>
<evidence type="ECO:0000256" key="3">
    <source>
        <dbReference type="ARBA" id="ARBA00022448"/>
    </source>
</evidence>
<evidence type="ECO:0000256" key="2">
    <source>
        <dbReference type="ARBA" id="ARBA00007998"/>
    </source>
</evidence>
<evidence type="ECO:0000256" key="5">
    <source>
        <dbReference type="ARBA" id="ARBA00022692"/>
    </source>
</evidence>
<feature type="transmembrane region" description="Helical" evidence="8">
    <location>
        <begin position="349"/>
        <end position="371"/>
    </location>
</feature>
<keyword evidence="3" id="KW-0813">Transport</keyword>
<feature type="transmembrane region" description="Helical" evidence="8">
    <location>
        <begin position="283"/>
        <end position="309"/>
    </location>
</feature>
<comment type="similarity">
    <text evidence="2">Belongs to the amino acid-polyamine-organocation (APC) superfamily. Spore germination protein (SGP) (TC 2.A.3.9) family.</text>
</comment>